<gene>
    <name evidence="3" type="ORF">PSON_ATCC_30995.1.T0090387</name>
</gene>
<dbReference type="InterPro" id="IPR053235">
    <property type="entry name" value="Ser_Thr_kinase"/>
</dbReference>
<dbReference type="Pfam" id="PF00069">
    <property type="entry name" value="Pkinase"/>
    <property type="match status" value="1"/>
</dbReference>
<dbReference type="EMBL" id="CAJJDN010000009">
    <property type="protein sequence ID" value="CAD8055721.1"/>
    <property type="molecule type" value="Genomic_DNA"/>
</dbReference>
<dbReference type="Proteomes" id="UP000692954">
    <property type="component" value="Unassembled WGS sequence"/>
</dbReference>
<reference evidence="3" key="1">
    <citation type="submission" date="2021-01" db="EMBL/GenBank/DDBJ databases">
        <authorList>
            <consortium name="Genoscope - CEA"/>
            <person name="William W."/>
        </authorList>
    </citation>
    <scope>NUCLEOTIDE SEQUENCE</scope>
</reference>
<dbReference type="AlphaFoldDB" id="A0A8S1KMI6"/>
<feature type="region of interest" description="Disordered" evidence="1">
    <location>
        <begin position="1"/>
        <end position="28"/>
    </location>
</feature>
<organism evidence="3 4">
    <name type="scientific">Paramecium sonneborni</name>
    <dbReference type="NCBI Taxonomy" id="65129"/>
    <lineage>
        <taxon>Eukaryota</taxon>
        <taxon>Sar</taxon>
        <taxon>Alveolata</taxon>
        <taxon>Ciliophora</taxon>
        <taxon>Intramacronucleata</taxon>
        <taxon>Oligohymenophorea</taxon>
        <taxon>Peniculida</taxon>
        <taxon>Parameciidae</taxon>
        <taxon>Paramecium</taxon>
    </lineage>
</organism>
<dbReference type="GO" id="GO:0005737">
    <property type="term" value="C:cytoplasm"/>
    <property type="evidence" value="ECO:0007669"/>
    <property type="project" value="TreeGrafter"/>
</dbReference>
<dbReference type="GO" id="GO:0005524">
    <property type="term" value="F:ATP binding"/>
    <property type="evidence" value="ECO:0007669"/>
    <property type="project" value="InterPro"/>
</dbReference>
<dbReference type="InterPro" id="IPR000719">
    <property type="entry name" value="Prot_kinase_dom"/>
</dbReference>
<dbReference type="OrthoDB" id="283697at2759"/>
<feature type="domain" description="Protein kinase" evidence="2">
    <location>
        <begin position="36"/>
        <end position="294"/>
    </location>
</feature>
<accession>A0A8S1KMI6</accession>
<comment type="caution">
    <text evidence="3">The sequence shown here is derived from an EMBL/GenBank/DDBJ whole genome shotgun (WGS) entry which is preliminary data.</text>
</comment>
<evidence type="ECO:0000313" key="4">
    <source>
        <dbReference type="Proteomes" id="UP000692954"/>
    </source>
</evidence>
<evidence type="ECO:0000313" key="3">
    <source>
        <dbReference type="EMBL" id="CAD8055721.1"/>
    </source>
</evidence>
<protein>
    <recommendedName>
        <fullName evidence="2">Protein kinase domain-containing protein</fullName>
    </recommendedName>
</protein>
<keyword evidence="4" id="KW-1185">Reference proteome</keyword>
<dbReference type="PANTHER" id="PTHR24361:SF613">
    <property type="entry name" value="NUCLEAR RECEPTOR-BINDING PROTEIN-RELATED"/>
    <property type="match status" value="1"/>
</dbReference>
<dbReference type="PROSITE" id="PS50011">
    <property type="entry name" value="PROTEIN_KINASE_DOM"/>
    <property type="match status" value="1"/>
</dbReference>
<dbReference type="PANTHER" id="PTHR24361">
    <property type="entry name" value="MITOGEN-ACTIVATED KINASE KINASE KINASE"/>
    <property type="match status" value="1"/>
</dbReference>
<proteinExistence type="predicted"/>
<evidence type="ECO:0000259" key="2">
    <source>
        <dbReference type="PROSITE" id="PS50011"/>
    </source>
</evidence>
<sequence length="295" mass="34695">MSDSDDSLKQQHQLPQNFGEIIDSDDENWMPPKKSYSQLEEFEPSKFNKNIIALDWDFTKVFVKELKIEALQDPTWRVQVIKQFEIHPTLDHPNIVKVKEQNYDEKKIILEFLNEANYFKKVILDQARPITNMIKLRSYIQDIAEGLNYLHNLNFVHMDIRIETLHCTRGLDDLIRTVKLGDFGNIQRKGDILDAFHYEFIKKRQPMIPPELTIGSQADPKMDIWCFGIVIHQMIMAYSPNLMPQNQNQPAKISFAKAHWSKYEVELFKLVKSMLQINANDRPSAQQILQIPWLQ</sequence>
<name>A0A8S1KMI6_9CILI</name>
<dbReference type="GO" id="GO:0004674">
    <property type="term" value="F:protein serine/threonine kinase activity"/>
    <property type="evidence" value="ECO:0007669"/>
    <property type="project" value="TreeGrafter"/>
</dbReference>
<evidence type="ECO:0000256" key="1">
    <source>
        <dbReference type="SAM" id="MobiDB-lite"/>
    </source>
</evidence>